<dbReference type="InterPro" id="IPR000626">
    <property type="entry name" value="Ubiquitin-like_dom"/>
</dbReference>
<evidence type="ECO:0000313" key="7">
    <source>
        <dbReference type="EMBL" id="KAJ3227765.1"/>
    </source>
</evidence>
<dbReference type="GO" id="GO:0016020">
    <property type="term" value="C:membrane"/>
    <property type="evidence" value="ECO:0007669"/>
    <property type="project" value="UniProtKB-SubCell"/>
</dbReference>
<dbReference type="InterPro" id="IPR029071">
    <property type="entry name" value="Ubiquitin-like_domsf"/>
</dbReference>
<protein>
    <recommendedName>
        <fullName evidence="6">Ubiquitin-like domain-containing protein</fullName>
    </recommendedName>
</protein>
<name>A0AAD5UBJ4_9FUNG</name>
<dbReference type="InterPro" id="IPR039751">
    <property type="entry name" value="HERPUD1/2"/>
</dbReference>
<accession>A0AAD5UBJ4</accession>
<evidence type="ECO:0000259" key="6">
    <source>
        <dbReference type="PROSITE" id="PS50053"/>
    </source>
</evidence>
<dbReference type="PANTHER" id="PTHR12943">
    <property type="entry name" value="HOMOCYSTEINE-RESPONSIVE ENDOPLASMIC RETICULUM-RESIDENT UNIQUITIN-LIKE DOMAIN HERPUD PROTEIN FAMILY MEMBER"/>
    <property type="match status" value="1"/>
</dbReference>
<dbReference type="AlphaFoldDB" id="A0AAD5UBJ4"/>
<comment type="subcellular location">
    <subcellularLocation>
        <location evidence="1">Membrane</location>
    </subcellularLocation>
</comment>
<dbReference type="SUPFAM" id="SSF54236">
    <property type="entry name" value="Ubiquitin-like"/>
    <property type="match status" value="1"/>
</dbReference>
<evidence type="ECO:0000256" key="1">
    <source>
        <dbReference type="ARBA" id="ARBA00004370"/>
    </source>
</evidence>
<proteinExistence type="predicted"/>
<evidence type="ECO:0000256" key="4">
    <source>
        <dbReference type="ARBA" id="ARBA00023136"/>
    </source>
</evidence>
<dbReference type="PROSITE" id="PS50053">
    <property type="entry name" value="UBIQUITIN_2"/>
    <property type="match status" value="1"/>
</dbReference>
<gene>
    <name evidence="7" type="ORF">HK099_000438</name>
</gene>
<keyword evidence="2 5" id="KW-0812">Transmembrane</keyword>
<comment type="caution">
    <text evidence="7">The sequence shown here is derived from an EMBL/GenBank/DDBJ whole genome shotgun (WGS) entry which is preliminary data.</text>
</comment>
<dbReference type="SMART" id="SM00213">
    <property type="entry name" value="UBQ"/>
    <property type="match status" value="1"/>
</dbReference>
<evidence type="ECO:0000256" key="3">
    <source>
        <dbReference type="ARBA" id="ARBA00022989"/>
    </source>
</evidence>
<sequence>MEEYTINLKSFSTPGDYQIAVPKEAQVYNLKLKIQLTFPNNPLVANQRLIFQGKLLNDELLLKDLLSNKIEEGMNPTFHLVIKNEPYFSVSNVPGASIKGKENSANHKESSGEKETVVNAATQNTTLNQQQQFVNTTPSFNPFLQQFQFHYPYQMVIINGMPYLMQIPPQYNQQQSSQSNQSSFIQQQFSQFSNQNLLQQQVPIVDNNPPQPEVRNQPPPVVVPPPIDDEFGDNERNQPQNPLWLLMKLSFLVYIFSQNASYFRVIVLYVSALIIFLVQTRWIPILPLRRIGVPVNNDNGVANNPRGNNDAPFINNERQLTFLGKVRSFIFTFVSSLIP</sequence>
<feature type="transmembrane region" description="Helical" evidence="5">
    <location>
        <begin position="262"/>
        <end position="280"/>
    </location>
</feature>
<evidence type="ECO:0000313" key="8">
    <source>
        <dbReference type="Proteomes" id="UP001211065"/>
    </source>
</evidence>
<dbReference type="GO" id="GO:0030968">
    <property type="term" value="P:endoplasmic reticulum unfolded protein response"/>
    <property type="evidence" value="ECO:0007669"/>
    <property type="project" value="TreeGrafter"/>
</dbReference>
<dbReference type="Proteomes" id="UP001211065">
    <property type="component" value="Unassembled WGS sequence"/>
</dbReference>
<dbReference type="Gene3D" id="3.10.20.90">
    <property type="entry name" value="Phosphatidylinositol 3-kinase Catalytic Subunit, Chain A, domain 1"/>
    <property type="match status" value="1"/>
</dbReference>
<dbReference type="EMBL" id="JADGJW010000011">
    <property type="protein sequence ID" value="KAJ3227765.1"/>
    <property type="molecule type" value="Genomic_DNA"/>
</dbReference>
<dbReference type="Pfam" id="PF00240">
    <property type="entry name" value="ubiquitin"/>
    <property type="match status" value="1"/>
</dbReference>
<reference evidence="7" key="1">
    <citation type="submission" date="2020-05" db="EMBL/GenBank/DDBJ databases">
        <title>Phylogenomic resolution of chytrid fungi.</title>
        <authorList>
            <person name="Stajich J.E."/>
            <person name="Amses K."/>
            <person name="Simmons R."/>
            <person name="Seto K."/>
            <person name="Myers J."/>
            <person name="Bonds A."/>
            <person name="Quandt C.A."/>
            <person name="Barry K."/>
            <person name="Liu P."/>
            <person name="Grigoriev I."/>
            <person name="Longcore J.E."/>
            <person name="James T.Y."/>
        </authorList>
    </citation>
    <scope>NUCLEOTIDE SEQUENCE</scope>
    <source>
        <strain evidence="7">JEL0476</strain>
    </source>
</reference>
<evidence type="ECO:0000256" key="2">
    <source>
        <dbReference type="ARBA" id="ARBA00022692"/>
    </source>
</evidence>
<keyword evidence="8" id="KW-1185">Reference proteome</keyword>
<keyword evidence="4 5" id="KW-0472">Membrane</keyword>
<keyword evidence="3 5" id="KW-1133">Transmembrane helix</keyword>
<organism evidence="7 8">
    <name type="scientific">Clydaea vesicula</name>
    <dbReference type="NCBI Taxonomy" id="447962"/>
    <lineage>
        <taxon>Eukaryota</taxon>
        <taxon>Fungi</taxon>
        <taxon>Fungi incertae sedis</taxon>
        <taxon>Chytridiomycota</taxon>
        <taxon>Chytridiomycota incertae sedis</taxon>
        <taxon>Chytridiomycetes</taxon>
        <taxon>Lobulomycetales</taxon>
        <taxon>Lobulomycetaceae</taxon>
        <taxon>Clydaea</taxon>
    </lineage>
</organism>
<dbReference type="PANTHER" id="PTHR12943:SF27">
    <property type="entry name" value="HOMOCYSTEINE-INDUCED ENDOPLASMIC RETICULUM PROTEIN, ISOFORM A"/>
    <property type="match status" value="1"/>
</dbReference>
<evidence type="ECO:0000256" key="5">
    <source>
        <dbReference type="SAM" id="Phobius"/>
    </source>
</evidence>
<feature type="domain" description="Ubiquitin-like" evidence="6">
    <location>
        <begin position="4"/>
        <end position="65"/>
    </location>
</feature>